<proteinExistence type="predicted"/>
<dbReference type="InterPro" id="IPR000832">
    <property type="entry name" value="GPCR_2_secretin-like"/>
</dbReference>
<dbReference type="PROSITE" id="PS50261">
    <property type="entry name" value="G_PROTEIN_RECEP_F2_4"/>
    <property type="match status" value="1"/>
</dbReference>
<dbReference type="AlphaFoldDB" id="A0A8B7XP42"/>
<dbReference type="RefSeq" id="XP_022082584.1">
    <property type="nucleotide sequence ID" value="XM_022226892.1"/>
</dbReference>
<feature type="transmembrane region" description="Helical" evidence="5">
    <location>
        <begin position="356"/>
        <end position="381"/>
    </location>
</feature>
<evidence type="ECO:0000256" key="5">
    <source>
        <dbReference type="SAM" id="Phobius"/>
    </source>
</evidence>
<protein>
    <submittedName>
        <fullName evidence="8">Adhesion G-protein coupled receptor G6-like</fullName>
    </submittedName>
</protein>
<dbReference type="OMA" id="INGTANX"/>
<feature type="transmembrane region" description="Helical" evidence="5">
    <location>
        <begin position="310"/>
        <end position="335"/>
    </location>
</feature>
<dbReference type="KEGG" id="aplc:110974924"/>
<dbReference type="GO" id="GO:0007166">
    <property type="term" value="P:cell surface receptor signaling pathway"/>
    <property type="evidence" value="ECO:0007669"/>
    <property type="project" value="InterPro"/>
</dbReference>
<evidence type="ECO:0000256" key="4">
    <source>
        <dbReference type="ARBA" id="ARBA00023136"/>
    </source>
</evidence>
<feature type="transmembrane region" description="Helical" evidence="5">
    <location>
        <begin position="481"/>
        <end position="504"/>
    </location>
</feature>
<dbReference type="InterPro" id="IPR017981">
    <property type="entry name" value="GPCR_2-like_7TM"/>
</dbReference>
<evidence type="ECO:0000256" key="2">
    <source>
        <dbReference type="ARBA" id="ARBA00022692"/>
    </source>
</evidence>
<dbReference type="PANTHER" id="PTHR45902:SF1">
    <property type="entry name" value="LATROPHILIN RECEPTOR-LIKE PROTEIN A"/>
    <property type="match status" value="1"/>
</dbReference>
<reference evidence="8" key="1">
    <citation type="submission" date="2025-08" db="UniProtKB">
        <authorList>
            <consortium name="RefSeq"/>
        </authorList>
    </citation>
    <scope>IDENTIFICATION</scope>
</reference>
<feature type="domain" description="G-protein coupled receptors family 2 profile 2" evidence="6">
    <location>
        <begin position="251"/>
        <end position="504"/>
    </location>
</feature>
<organism evidence="7 8">
    <name type="scientific">Acanthaster planci</name>
    <name type="common">Crown-of-thorns starfish</name>
    <dbReference type="NCBI Taxonomy" id="133434"/>
    <lineage>
        <taxon>Eukaryota</taxon>
        <taxon>Metazoa</taxon>
        <taxon>Echinodermata</taxon>
        <taxon>Eleutherozoa</taxon>
        <taxon>Asterozoa</taxon>
        <taxon>Asteroidea</taxon>
        <taxon>Valvatacea</taxon>
        <taxon>Valvatida</taxon>
        <taxon>Acanthasteridae</taxon>
        <taxon>Acanthaster</taxon>
    </lineage>
</organism>
<feature type="transmembrane region" description="Helical" evidence="5">
    <location>
        <begin position="285"/>
        <end position="304"/>
    </location>
</feature>
<evidence type="ECO:0000313" key="7">
    <source>
        <dbReference type="Proteomes" id="UP000694845"/>
    </source>
</evidence>
<dbReference type="GO" id="GO:0004930">
    <property type="term" value="F:G protein-coupled receptor activity"/>
    <property type="evidence" value="ECO:0007669"/>
    <property type="project" value="InterPro"/>
</dbReference>
<dbReference type="OrthoDB" id="6134459at2759"/>
<dbReference type="PANTHER" id="PTHR45902">
    <property type="entry name" value="LATROPHILIN RECEPTOR-LIKE PROTEIN A"/>
    <property type="match status" value="1"/>
</dbReference>
<accession>A0A8B7XP42</accession>
<name>A0A8B7XP42_ACAPL</name>
<dbReference type="PRINTS" id="PR00249">
    <property type="entry name" value="GPCRSECRETIN"/>
</dbReference>
<evidence type="ECO:0000256" key="1">
    <source>
        <dbReference type="ARBA" id="ARBA00004141"/>
    </source>
</evidence>
<keyword evidence="2 5" id="KW-0812">Transmembrane</keyword>
<evidence type="ECO:0000313" key="8">
    <source>
        <dbReference type="RefSeq" id="XP_022082584.1"/>
    </source>
</evidence>
<evidence type="ECO:0000259" key="6">
    <source>
        <dbReference type="PROSITE" id="PS50261"/>
    </source>
</evidence>
<feature type="transmembrane region" description="Helical" evidence="5">
    <location>
        <begin position="222"/>
        <end position="240"/>
    </location>
</feature>
<feature type="transmembrane region" description="Helical" evidence="5">
    <location>
        <begin position="455"/>
        <end position="475"/>
    </location>
</feature>
<keyword evidence="3 5" id="KW-1133">Transmembrane helix</keyword>
<sequence length="563" mass="62878">MEFNLLVLPMGNSSGIMKEMVTRCFLNTLGWQNIQLTWPFYSSFIESKLLALARGRPEVTTEYLTNVTEFEEILDLTIASSHEEGSSRDWVVNCGVEQVNFTEVCSTALNVDVDKTVNMLSCDLFLFAARAADVRVFNMSGVQIIYVGGGLLVVAKSVSFVRSYQYGTFSSTAKDTIVSVCGEKFETADCRLPLTRETMMISDADGNRRLKYKGKMFLQDQVTYLPDGWILICSSIFLVSEEPYISFSDPLTVLNFVGYCLSIVALLATFVNYCMFRVLRNVPGAAIMSLAAALFLAQLLTLTVLDKVENVTFCIAMAVLMHYMWLATFTWMNVLAWDLMRTFTSKQAARPNRRIFLGYCLYGWGLPALIVTTCLVIHSIHGHSLGFRYGGELSCWVVGKYAVLGAFLAPMVCSLIANVVLFSWTVRSVHASLAAAAMVRRDKSKSRETLGELRIYFKVSCVMGFTWLFGCLGSFVDHQAIWYLFIILNSLQGVFIFVSFGCNLRIRNLWREKLGIKAGRKTKASRNSSNISSTRTNRTPAMSEAVTMTTSISLHSVKVSTPN</sequence>
<dbReference type="Pfam" id="PF00002">
    <property type="entry name" value="7tm_2"/>
    <property type="match status" value="1"/>
</dbReference>
<feature type="transmembrane region" description="Helical" evidence="5">
    <location>
        <begin position="401"/>
        <end position="424"/>
    </location>
</feature>
<comment type="subcellular location">
    <subcellularLocation>
        <location evidence="1">Membrane</location>
        <topology evidence="1">Multi-pass membrane protein</topology>
    </subcellularLocation>
</comment>
<feature type="transmembrane region" description="Helical" evidence="5">
    <location>
        <begin position="252"/>
        <end position="273"/>
    </location>
</feature>
<dbReference type="InterPro" id="IPR053231">
    <property type="entry name" value="GPCR_LN-TM7"/>
</dbReference>
<keyword evidence="4 5" id="KW-0472">Membrane</keyword>
<dbReference type="GeneID" id="110974924"/>
<dbReference type="Proteomes" id="UP000694845">
    <property type="component" value="Unplaced"/>
</dbReference>
<keyword evidence="7" id="KW-1185">Reference proteome</keyword>
<dbReference type="GO" id="GO:0016020">
    <property type="term" value="C:membrane"/>
    <property type="evidence" value="ECO:0007669"/>
    <property type="project" value="UniProtKB-SubCell"/>
</dbReference>
<evidence type="ECO:0000256" key="3">
    <source>
        <dbReference type="ARBA" id="ARBA00022989"/>
    </source>
</evidence>
<dbReference type="CDD" id="cd15039">
    <property type="entry name" value="7tmB3_Methuselah-like"/>
    <property type="match status" value="1"/>
</dbReference>
<dbReference type="Gene3D" id="1.20.1070.10">
    <property type="entry name" value="Rhodopsin 7-helix transmembrane proteins"/>
    <property type="match status" value="1"/>
</dbReference>
<gene>
    <name evidence="8" type="primary">LOC110974924</name>
</gene>